<reference evidence="1 2" key="1">
    <citation type="submission" date="2019-05" db="EMBL/GenBank/DDBJ databases">
        <title>Another draft genome of Portunus trituberculatus and its Hox gene families provides insights of decapod evolution.</title>
        <authorList>
            <person name="Jeong J.-H."/>
            <person name="Song I."/>
            <person name="Kim S."/>
            <person name="Choi T."/>
            <person name="Kim D."/>
            <person name="Ryu S."/>
            <person name="Kim W."/>
        </authorList>
    </citation>
    <scope>NUCLEOTIDE SEQUENCE [LARGE SCALE GENOMIC DNA]</scope>
    <source>
        <tissue evidence="1">Muscle</tissue>
    </source>
</reference>
<gene>
    <name evidence="1" type="ORF">E2C01_078847</name>
</gene>
<keyword evidence="2" id="KW-1185">Reference proteome</keyword>
<name>A0A5B7IHW9_PORTR</name>
<dbReference type="EMBL" id="VSRR010064452">
    <property type="protein sequence ID" value="MPC84120.1"/>
    <property type="molecule type" value="Genomic_DNA"/>
</dbReference>
<evidence type="ECO:0000313" key="1">
    <source>
        <dbReference type="EMBL" id="MPC84120.1"/>
    </source>
</evidence>
<dbReference type="Proteomes" id="UP000324222">
    <property type="component" value="Unassembled WGS sequence"/>
</dbReference>
<accession>A0A5B7IHW9</accession>
<comment type="caution">
    <text evidence="1">The sequence shown here is derived from an EMBL/GenBank/DDBJ whole genome shotgun (WGS) entry which is preliminary data.</text>
</comment>
<evidence type="ECO:0000313" key="2">
    <source>
        <dbReference type="Proteomes" id="UP000324222"/>
    </source>
</evidence>
<organism evidence="1 2">
    <name type="scientific">Portunus trituberculatus</name>
    <name type="common">Swimming crab</name>
    <name type="synonym">Neptunus trituberculatus</name>
    <dbReference type="NCBI Taxonomy" id="210409"/>
    <lineage>
        <taxon>Eukaryota</taxon>
        <taxon>Metazoa</taxon>
        <taxon>Ecdysozoa</taxon>
        <taxon>Arthropoda</taxon>
        <taxon>Crustacea</taxon>
        <taxon>Multicrustacea</taxon>
        <taxon>Malacostraca</taxon>
        <taxon>Eumalacostraca</taxon>
        <taxon>Eucarida</taxon>
        <taxon>Decapoda</taxon>
        <taxon>Pleocyemata</taxon>
        <taxon>Brachyura</taxon>
        <taxon>Eubrachyura</taxon>
        <taxon>Portunoidea</taxon>
        <taxon>Portunidae</taxon>
        <taxon>Portuninae</taxon>
        <taxon>Portunus</taxon>
    </lineage>
</organism>
<protein>
    <submittedName>
        <fullName evidence="1">Uncharacterized protein</fullName>
    </submittedName>
</protein>
<dbReference type="AlphaFoldDB" id="A0A5B7IHW9"/>
<proteinExistence type="predicted"/>
<sequence>MSVKWSNCTQISRQKCVPVLKGLTLSVLPKILSLIGSVKNIVKFPLEL</sequence>